<evidence type="ECO:0000313" key="8">
    <source>
        <dbReference type="EMBL" id="KAK2663318.1"/>
    </source>
</evidence>
<evidence type="ECO:0000256" key="5">
    <source>
        <dbReference type="ARBA" id="ARBA00023163"/>
    </source>
</evidence>
<reference evidence="8" key="1">
    <citation type="journal article" date="2023" name="Plant J.">
        <title>Genome sequences and population genomics provide insights into the demographic history, inbreeding, and mutation load of two 'living fossil' tree species of Dipteronia.</title>
        <authorList>
            <person name="Feng Y."/>
            <person name="Comes H.P."/>
            <person name="Chen J."/>
            <person name="Zhu S."/>
            <person name="Lu R."/>
            <person name="Zhang X."/>
            <person name="Li P."/>
            <person name="Qiu J."/>
            <person name="Olsen K.M."/>
            <person name="Qiu Y."/>
        </authorList>
    </citation>
    <scope>NUCLEOTIDE SEQUENCE</scope>
    <source>
        <strain evidence="8">KIB01</strain>
    </source>
</reference>
<keyword evidence="3" id="KW-0862">Zinc</keyword>
<name>A0AAD9XQ24_9ROSI</name>
<accession>A0AAD9XQ24</accession>
<dbReference type="PANTHER" id="PTHR46481:SF6">
    <property type="entry name" value="ZINC FINGER BED DOMAIN-CONTAINING PROTEIN RICESLEEPER 2-LIKE"/>
    <property type="match status" value="1"/>
</dbReference>
<feature type="domain" description="BED-type" evidence="7">
    <location>
        <begin position="52"/>
        <end position="107"/>
    </location>
</feature>
<protein>
    <recommendedName>
        <fullName evidence="7">BED-type domain-containing protein</fullName>
    </recommendedName>
</protein>
<evidence type="ECO:0000256" key="3">
    <source>
        <dbReference type="ARBA" id="ARBA00022833"/>
    </source>
</evidence>
<keyword evidence="2 6" id="KW-0863">Zinc-finger</keyword>
<dbReference type="PROSITE" id="PS50808">
    <property type="entry name" value="ZF_BED"/>
    <property type="match status" value="1"/>
</dbReference>
<dbReference type="GO" id="GO:0003677">
    <property type="term" value="F:DNA binding"/>
    <property type="evidence" value="ECO:0007669"/>
    <property type="project" value="InterPro"/>
</dbReference>
<evidence type="ECO:0000259" key="7">
    <source>
        <dbReference type="PROSITE" id="PS50808"/>
    </source>
</evidence>
<sequence>MVLSSTNRLDGPDVMHGSEEDNGVEIVSCLESNIRKRICDISSASGSCRTRKRTSKVWKSFQMIENDANGKARCKCKFCGQVFLCPSTHGTGNMRRHLDVCTKMKMHDVQQMLLDNSSGTMSLSQYRDEDDLREAVAEAIVLHDLLFSFVEWTRIVKMIGICTNEFGLVFRNTAKADVLKLYVKEKRKVKTMLQVVNGRISLTSDLWTSAATDGFICLTTHFIYRNWVLRKKVLNFSFMDPPRDGISLSEKVNTLVCEWRIEKKLFSITLDNASSNNILVQNLKSHLNINKASVYDGEFLHIRCCAHIINLIVQDGSKKIDSVVHKIHESVKNTMCSQVRKQKFLECTKEVGLESRRGFRQDVLTIWNSTYLILDNTIYYRSAWCSFELFDTNYKHCPSSIEWEKAEELCHFLCYFMTLLVFSLGQSIPFQIYICLKCLWLI</sequence>
<comment type="caution">
    <text evidence="8">The sequence shown here is derived from an EMBL/GenBank/DDBJ whole genome shotgun (WGS) entry which is preliminary data.</text>
</comment>
<dbReference type="SMART" id="SM00614">
    <property type="entry name" value="ZnF_BED"/>
    <property type="match status" value="1"/>
</dbReference>
<proteinExistence type="predicted"/>
<evidence type="ECO:0000256" key="6">
    <source>
        <dbReference type="PROSITE-ProRule" id="PRU00027"/>
    </source>
</evidence>
<keyword evidence="4" id="KW-0805">Transcription regulation</keyword>
<dbReference type="InterPro" id="IPR012337">
    <property type="entry name" value="RNaseH-like_sf"/>
</dbReference>
<dbReference type="EMBL" id="JANJYI010000001">
    <property type="protein sequence ID" value="KAK2663318.1"/>
    <property type="molecule type" value="Genomic_DNA"/>
</dbReference>
<dbReference type="InterPro" id="IPR052035">
    <property type="entry name" value="ZnF_BED_domain_contain"/>
</dbReference>
<dbReference type="SUPFAM" id="SSF53098">
    <property type="entry name" value="Ribonuclease H-like"/>
    <property type="match status" value="1"/>
</dbReference>
<dbReference type="PANTHER" id="PTHR46481">
    <property type="entry name" value="ZINC FINGER BED DOMAIN-CONTAINING PROTEIN 4"/>
    <property type="match status" value="1"/>
</dbReference>
<evidence type="ECO:0000313" key="9">
    <source>
        <dbReference type="Proteomes" id="UP001280121"/>
    </source>
</evidence>
<keyword evidence="1" id="KW-0479">Metal-binding</keyword>
<keyword evidence="9" id="KW-1185">Reference proteome</keyword>
<evidence type="ECO:0000256" key="1">
    <source>
        <dbReference type="ARBA" id="ARBA00022723"/>
    </source>
</evidence>
<organism evidence="8 9">
    <name type="scientific">Dipteronia dyeriana</name>
    <dbReference type="NCBI Taxonomy" id="168575"/>
    <lineage>
        <taxon>Eukaryota</taxon>
        <taxon>Viridiplantae</taxon>
        <taxon>Streptophyta</taxon>
        <taxon>Embryophyta</taxon>
        <taxon>Tracheophyta</taxon>
        <taxon>Spermatophyta</taxon>
        <taxon>Magnoliopsida</taxon>
        <taxon>eudicotyledons</taxon>
        <taxon>Gunneridae</taxon>
        <taxon>Pentapetalae</taxon>
        <taxon>rosids</taxon>
        <taxon>malvids</taxon>
        <taxon>Sapindales</taxon>
        <taxon>Sapindaceae</taxon>
        <taxon>Hippocastanoideae</taxon>
        <taxon>Acereae</taxon>
        <taxon>Dipteronia</taxon>
    </lineage>
</organism>
<dbReference type="SUPFAM" id="SSF57667">
    <property type="entry name" value="beta-beta-alpha zinc fingers"/>
    <property type="match status" value="1"/>
</dbReference>
<dbReference type="AlphaFoldDB" id="A0AAD9XQ24"/>
<dbReference type="Proteomes" id="UP001280121">
    <property type="component" value="Unassembled WGS sequence"/>
</dbReference>
<keyword evidence="5" id="KW-0804">Transcription</keyword>
<dbReference type="InterPro" id="IPR003656">
    <property type="entry name" value="Znf_BED"/>
</dbReference>
<dbReference type="GO" id="GO:0008270">
    <property type="term" value="F:zinc ion binding"/>
    <property type="evidence" value="ECO:0007669"/>
    <property type="project" value="UniProtKB-KW"/>
</dbReference>
<dbReference type="InterPro" id="IPR036236">
    <property type="entry name" value="Znf_C2H2_sf"/>
</dbReference>
<evidence type="ECO:0000256" key="4">
    <source>
        <dbReference type="ARBA" id="ARBA00023015"/>
    </source>
</evidence>
<evidence type="ECO:0000256" key="2">
    <source>
        <dbReference type="ARBA" id="ARBA00022771"/>
    </source>
</evidence>
<gene>
    <name evidence="8" type="ORF">Ddye_001892</name>
</gene>